<protein>
    <recommendedName>
        <fullName evidence="1">Ribonuclease H1 N-terminal domain-containing protein</fullName>
    </recommendedName>
</protein>
<sequence length="214" mass="24317">MAKGRYSHYAVRVGKVTRVFTSWEGAQYKGFHSLEDALAYMQIGKPGKGKVLATQPCSAYQDGSVLIGTSAGGGFVIVEDMEFYLLRTCHKLEAGCPIFERKVFFDMYGQKLYAFSAALRCKENGINMATESCFWLKESKSREEVSFKLLDSLLKQTGKEGCDFNYRRNYMATMPNEALMVREDAAIGQRLREVERHCEMLKKVIKNCHKQLGR</sequence>
<evidence type="ECO:0000313" key="2">
    <source>
        <dbReference type="EMBL" id="MED6120301.1"/>
    </source>
</evidence>
<organism evidence="2 3">
    <name type="scientific">Stylosanthes scabra</name>
    <dbReference type="NCBI Taxonomy" id="79078"/>
    <lineage>
        <taxon>Eukaryota</taxon>
        <taxon>Viridiplantae</taxon>
        <taxon>Streptophyta</taxon>
        <taxon>Embryophyta</taxon>
        <taxon>Tracheophyta</taxon>
        <taxon>Spermatophyta</taxon>
        <taxon>Magnoliopsida</taxon>
        <taxon>eudicotyledons</taxon>
        <taxon>Gunneridae</taxon>
        <taxon>Pentapetalae</taxon>
        <taxon>rosids</taxon>
        <taxon>fabids</taxon>
        <taxon>Fabales</taxon>
        <taxon>Fabaceae</taxon>
        <taxon>Papilionoideae</taxon>
        <taxon>50 kb inversion clade</taxon>
        <taxon>dalbergioids sensu lato</taxon>
        <taxon>Dalbergieae</taxon>
        <taxon>Pterocarpus clade</taxon>
        <taxon>Stylosanthes</taxon>
    </lineage>
</organism>
<dbReference type="InterPro" id="IPR009027">
    <property type="entry name" value="Ribosomal_bL9/RNase_H1_N"/>
</dbReference>
<reference evidence="2 3" key="1">
    <citation type="journal article" date="2023" name="Plants (Basel)">
        <title>Bridging the Gap: Combining Genomics and Transcriptomics Approaches to Understand Stylosanthes scabra, an Orphan Legume from the Brazilian Caatinga.</title>
        <authorList>
            <person name="Ferreira-Neto J.R.C."/>
            <person name="da Silva M.D."/>
            <person name="Binneck E."/>
            <person name="de Melo N.F."/>
            <person name="da Silva R.H."/>
            <person name="de Melo A.L.T.M."/>
            <person name="Pandolfi V."/>
            <person name="Bustamante F.O."/>
            <person name="Brasileiro-Vidal A.C."/>
            <person name="Benko-Iseppon A.M."/>
        </authorList>
    </citation>
    <scope>NUCLEOTIDE SEQUENCE [LARGE SCALE GENOMIC DNA]</scope>
    <source>
        <tissue evidence="2">Leaves</tissue>
    </source>
</reference>
<dbReference type="SUPFAM" id="SSF55658">
    <property type="entry name" value="L9 N-domain-like"/>
    <property type="match status" value="1"/>
</dbReference>
<proteinExistence type="predicted"/>
<dbReference type="EMBL" id="JASCZI010030269">
    <property type="protein sequence ID" value="MED6120301.1"/>
    <property type="molecule type" value="Genomic_DNA"/>
</dbReference>
<keyword evidence="3" id="KW-1185">Reference proteome</keyword>
<dbReference type="Pfam" id="PF01693">
    <property type="entry name" value="Cauli_VI"/>
    <property type="match status" value="1"/>
</dbReference>
<accession>A0ABU6R8R4</accession>
<comment type="caution">
    <text evidence="2">The sequence shown here is derived from an EMBL/GenBank/DDBJ whole genome shotgun (WGS) entry which is preliminary data.</text>
</comment>
<dbReference type="Proteomes" id="UP001341840">
    <property type="component" value="Unassembled WGS sequence"/>
</dbReference>
<dbReference type="InterPro" id="IPR011320">
    <property type="entry name" value="RNase_H1_N"/>
</dbReference>
<evidence type="ECO:0000259" key="1">
    <source>
        <dbReference type="Pfam" id="PF01693"/>
    </source>
</evidence>
<feature type="domain" description="Ribonuclease H1 N-terminal" evidence="1">
    <location>
        <begin position="9"/>
        <end position="40"/>
    </location>
</feature>
<evidence type="ECO:0000313" key="3">
    <source>
        <dbReference type="Proteomes" id="UP001341840"/>
    </source>
</evidence>
<name>A0ABU6R8R4_9FABA</name>
<gene>
    <name evidence="2" type="ORF">PIB30_019624</name>
</gene>